<evidence type="ECO:0000256" key="2">
    <source>
        <dbReference type="ARBA" id="ARBA00004604"/>
    </source>
</evidence>
<evidence type="ECO:0000256" key="4">
    <source>
        <dbReference type="ARBA" id="ARBA00011187"/>
    </source>
</evidence>
<comment type="caution">
    <text evidence="8">The sequence shown here is derived from an EMBL/GenBank/DDBJ whole genome shotgun (WGS) entry which is preliminary data.</text>
</comment>
<dbReference type="GO" id="GO:0042273">
    <property type="term" value="P:ribosomal large subunit biogenesis"/>
    <property type="evidence" value="ECO:0007669"/>
    <property type="project" value="TreeGrafter"/>
</dbReference>
<comment type="function">
    <text evidence="1">Involved in the biogenesis of the 60S ribosomal subunit.</text>
</comment>
<sequence>MRLSRTTGTSLYVTFEQSRADGCKNRDKSQTLSQNYQRLGLSSRLNASSWCAPASSAFTPSVAPKVAPKKLQPGEAKIIRDEKGAIVRIEHAPTAEDVLDDDEWTGFADDNAGELKTEVVRQLEALAASEVKTERTQSEREREWIESLVAKYGRDFKKMSRDRKLNPFQQTEGDIRRRVAKWEKKYGGAMVETPA</sequence>
<organism evidence="8 9">
    <name type="scientific">Sphaerosporella brunnea</name>
    <dbReference type="NCBI Taxonomy" id="1250544"/>
    <lineage>
        <taxon>Eukaryota</taxon>
        <taxon>Fungi</taxon>
        <taxon>Dikarya</taxon>
        <taxon>Ascomycota</taxon>
        <taxon>Pezizomycotina</taxon>
        <taxon>Pezizomycetes</taxon>
        <taxon>Pezizales</taxon>
        <taxon>Pyronemataceae</taxon>
        <taxon>Sphaerosporella</taxon>
    </lineage>
</organism>
<keyword evidence="6" id="KW-0539">Nucleus</keyword>
<dbReference type="InterPro" id="IPR019002">
    <property type="entry name" value="Ribosome_biogenesis_Nop16"/>
</dbReference>
<proteinExistence type="inferred from homology"/>
<accession>A0A5J5F720</accession>
<keyword evidence="7" id="KW-0687">Ribonucleoprotein</keyword>
<protein>
    <recommendedName>
        <fullName evidence="5">Nucleolar protein 16</fullName>
    </recommendedName>
</protein>
<reference evidence="8 9" key="1">
    <citation type="submission" date="2019-09" db="EMBL/GenBank/DDBJ databases">
        <title>Draft genome of the ectomycorrhizal ascomycete Sphaerosporella brunnea.</title>
        <authorList>
            <consortium name="DOE Joint Genome Institute"/>
            <person name="Benucci G.M."/>
            <person name="Marozzi G."/>
            <person name="Antonielli L."/>
            <person name="Sanchez S."/>
            <person name="Marco P."/>
            <person name="Wang X."/>
            <person name="Falini L.B."/>
            <person name="Barry K."/>
            <person name="Haridas S."/>
            <person name="Lipzen A."/>
            <person name="Labutti K."/>
            <person name="Grigoriev I.V."/>
            <person name="Murat C."/>
            <person name="Martin F."/>
            <person name="Albertini E."/>
            <person name="Donnini D."/>
            <person name="Bonito G."/>
        </authorList>
    </citation>
    <scope>NUCLEOTIDE SEQUENCE [LARGE SCALE GENOMIC DNA]</scope>
    <source>
        <strain evidence="8 9">Sb_GMNB300</strain>
    </source>
</reference>
<gene>
    <name evidence="8" type="ORF">FN846DRAFT_933314</name>
</gene>
<name>A0A5J5F720_9PEZI</name>
<dbReference type="GO" id="GO:1990904">
    <property type="term" value="C:ribonucleoprotein complex"/>
    <property type="evidence" value="ECO:0007669"/>
    <property type="project" value="UniProtKB-KW"/>
</dbReference>
<dbReference type="PANTHER" id="PTHR13243">
    <property type="entry name" value="HSPC111 PROTEIN-RELATED"/>
    <property type="match status" value="1"/>
</dbReference>
<evidence type="ECO:0000256" key="6">
    <source>
        <dbReference type="ARBA" id="ARBA00023242"/>
    </source>
</evidence>
<evidence type="ECO:0000256" key="3">
    <source>
        <dbReference type="ARBA" id="ARBA00008479"/>
    </source>
</evidence>
<dbReference type="AlphaFoldDB" id="A0A5J5F720"/>
<dbReference type="Proteomes" id="UP000326924">
    <property type="component" value="Unassembled WGS sequence"/>
</dbReference>
<dbReference type="OrthoDB" id="285729at2759"/>
<dbReference type="Pfam" id="PF09420">
    <property type="entry name" value="Nop16"/>
    <property type="match status" value="1"/>
</dbReference>
<evidence type="ECO:0000313" key="8">
    <source>
        <dbReference type="EMBL" id="KAA8912488.1"/>
    </source>
</evidence>
<dbReference type="PANTHER" id="PTHR13243:SF1">
    <property type="entry name" value="NUCLEOLAR PROTEIN 16"/>
    <property type="match status" value="1"/>
</dbReference>
<comment type="subunit">
    <text evidence="4">Component of the pre-66S ribosomal particle.</text>
</comment>
<dbReference type="GO" id="GO:0005730">
    <property type="term" value="C:nucleolus"/>
    <property type="evidence" value="ECO:0007669"/>
    <property type="project" value="UniProtKB-SubCell"/>
</dbReference>
<evidence type="ECO:0000256" key="5">
    <source>
        <dbReference type="ARBA" id="ARBA00015522"/>
    </source>
</evidence>
<dbReference type="InParanoid" id="A0A5J5F720"/>
<comment type="subcellular location">
    <subcellularLocation>
        <location evidence="2">Nucleus</location>
        <location evidence="2">Nucleolus</location>
    </subcellularLocation>
</comment>
<dbReference type="EMBL" id="VXIS01000024">
    <property type="protein sequence ID" value="KAA8912488.1"/>
    <property type="molecule type" value="Genomic_DNA"/>
</dbReference>
<dbReference type="FunCoup" id="A0A5J5F720">
    <property type="interactions" value="262"/>
</dbReference>
<evidence type="ECO:0000313" key="9">
    <source>
        <dbReference type="Proteomes" id="UP000326924"/>
    </source>
</evidence>
<evidence type="ECO:0000256" key="1">
    <source>
        <dbReference type="ARBA" id="ARBA00002889"/>
    </source>
</evidence>
<comment type="similarity">
    <text evidence="3">Belongs to the NOP16 family.</text>
</comment>
<evidence type="ECO:0000256" key="7">
    <source>
        <dbReference type="ARBA" id="ARBA00023274"/>
    </source>
</evidence>
<keyword evidence="9" id="KW-1185">Reference proteome</keyword>